<dbReference type="SUPFAM" id="SSF46785">
    <property type="entry name" value="Winged helix' DNA-binding domain"/>
    <property type="match status" value="1"/>
</dbReference>
<dbReference type="PANTHER" id="PTHR10855:SF1">
    <property type="entry name" value="26S PROTEASOME NON-ATPASE REGULATORY SUBUNIT 12"/>
    <property type="match status" value="1"/>
</dbReference>
<comment type="similarity">
    <text evidence="1">Belongs to the proteasome subunit p55 family.</text>
</comment>
<feature type="domain" description="PCI" evidence="5">
    <location>
        <begin position="898"/>
        <end position="1073"/>
    </location>
</feature>
<dbReference type="InterPro" id="IPR054559">
    <property type="entry name" value="PSMD12-CSN4-like_N"/>
</dbReference>
<feature type="domain" description="Ubiquitin-like" evidence="4">
    <location>
        <begin position="148"/>
        <end position="223"/>
    </location>
</feature>
<dbReference type="SUPFAM" id="SSF54236">
    <property type="entry name" value="Ubiquitin-like"/>
    <property type="match status" value="1"/>
</dbReference>
<dbReference type="Pfam" id="PF22241">
    <property type="entry name" value="PSMD12-CSN4_N"/>
    <property type="match status" value="1"/>
</dbReference>
<evidence type="ECO:0000256" key="2">
    <source>
        <dbReference type="ARBA" id="ARBA00022942"/>
    </source>
</evidence>
<dbReference type="InterPro" id="IPR000626">
    <property type="entry name" value="Ubiquitin-like_dom"/>
</dbReference>
<keyword evidence="2 6" id="KW-0647">Proteasome</keyword>
<dbReference type="InterPro" id="IPR000717">
    <property type="entry name" value="PCI_dom"/>
</dbReference>
<dbReference type="InterPro" id="IPR036388">
    <property type="entry name" value="WH-like_DNA-bd_sf"/>
</dbReference>
<dbReference type="SMART" id="SM00213">
    <property type="entry name" value="UBQ"/>
    <property type="match status" value="1"/>
</dbReference>
<evidence type="ECO:0000256" key="3">
    <source>
        <dbReference type="SAM" id="Coils"/>
    </source>
</evidence>
<dbReference type="SMART" id="SM00088">
    <property type="entry name" value="PINT"/>
    <property type="match status" value="1"/>
</dbReference>
<dbReference type="PROSITE" id="PS50053">
    <property type="entry name" value="UBIQUITIN_2"/>
    <property type="match status" value="1"/>
</dbReference>
<protein>
    <submittedName>
        <fullName evidence="6">26S proteasome non-ATPase regulatory subunit 12</fullName>
    </submittedName>
</protein>
<evidence type="ECO:0000259" key="4">
    <source>
        <dbReference type="PROSITE" id="PS50053"/>
    </source>
</evidence>
<dbReference type="Gene3D" id="3.10.20.90">
    <property type="entry name" value="Phosphatidylinositol 3-kinase Catalytic Subunit, Chain A, domain 1"/>
    <property type="match status" value="1"/>
</dbReference>
<dbReference type="OrthoDB" id="268763at2759"/>
<dbReference type="GO" id="GO:0008541">
    <property type="term" value="C:proteasome regulatory particle, lid subcomplex"/>
    <property type="evidence" value="ECO:0007669"/>
    <property type="project" value="TreeGrafter"/>
</dbReference>
<gene>
    <name evidence="6" type="primary">psmD12</name>
    <name evidence="6" type="ORF">AK812_SmicGene7777</name>
</gene>
<dbReference type="AlphaFoldDB" id="A0A1Q9EMJ4"/>
<dbReference type="InterPro" id="IPR029071">
    <property type="entry name" value="Ubiquitin-like_domsf"/>
</dbReference>
<keyword evidence="3" id="KW-0175">Coiled coil</keyword>
<evidence type="ECO:0000259" key="5">
    <source>
        <dbReference type="PROSITE" id="PS50250"/>
    </source>
</evidence>
<feature type="coiled-coil region" evidence="3">
    <location>
        <begin position="719"/>
        <end position="757"/>
    </location>
</feature>
<dbReference type="InterPro" id="IPR040134">
    <property type="entry name" value="PSMD12/CSN4"/>
</dbReference>
<proteinExistence type="inferred from homology"/>
<dbReference type="Proteomes" id="UP000186817">
    <property type="component" value="Unassembled WGS sequence"/>
</dbReference>
<dbReference type="PANTHER" id="PTHR10855">
    <property type="entry name" value="26S PROTEASOME NON-ATPASE REGULATORY SUBUNIT 12/COP9 SIGNALOSOME COMPLEX SUBUNIT 4"/>
    <property type="match status" value="1"/>
</dbReference>
<accession>A0A1Q9EMJ4</accession>
<evidence type="ECO:0000313" key="6">
    <source>
        <dbReference type="EMBL" id="OLQ08640.1"/>
    </source>
</evidence>
<dbReference type="GO" id="GO:0005634">
    <property type="term" value="C:nucleus"/>
    <property type="evidence" value="ECO:0007669"/>
    <property type="project" value="UniProtKB-ARBA"/>
</dbReference>
<evidence type="ECO:0000256" key="1">
    <source>
        <dbReference type="ARBA" id="ARBA00006397"/>
    </source>
</evidence>
<dbReference type="PROSITE" id="PS50250">
    <property type="entry name" value="PCI"/>
    <property type="match status" value="1"/>
</dbReference>
<comment type="caution">
    <text evidence="6">The sequence shown here is derived from an EMBL/GenBank/DDBJ whole genome shotgun (WGS) entry which is preliminary data.</text>
</comment>
<evidence type="ECO:0000313" key="7">
    <source>
        <dbReference type="Proteomes" id="UP000186817"/>
    </source>
</evidence>
<dbReference type="Pfam" id="PF18098">
    <property type="entry name" value="RPN5_C"/>
    <property type="match status" value="1"/>
</dbReference>
<reference evidence="6 7" key="1">
    <citation type="submission" date="2016-02" db="EMBL/GenBank/DDBJ databases">
        <title>Genome analysis of coral dinoflagellate symbionts highlights evolutionary adaptations to a symbiotic lifestyle.</title>
        <authorList>
            <person name="Aranda M."/>
            <person name="Li Y."/>
            <person name="Liew Y.J."/>
            <person name="Baumgarten S."/>
            <person name="Simakov O."/>
            <person name="Wilson M."/>
            <person name="Piel J."/>
            <person name="Ashoor H."/>
            <person name="Bougouffa S."/>
            <person name="Bajic V.B."/>
            <person name="Ryu T."/>
            <person name="Ravasi T."/>
            <person name="Bayer T."/>
            <person name="Micklem G."/>
            <person name="Kim H."/>
            <person name="Bhak J."/>
            <person name="Lajeunesse T.C."/>
            <person name="Voolstra C.R."/>
        </authorList>
    </citation>
    <scope>NUCLEOTIDE SEQUENCE [LARGE SCALE GENOMIC DNA]</scope>
    <source>
        <strain evidence="6 7">CCMP2467</strain>
    </source>
</reference>
<dbReference type="GO" id="GO:0005737">
    <property type="term" value="C:cytoplasm"/>
    <property type="evidence" value="ECO:0007669"/>
    <property type="project" value="TreeGrafter"/>
</dbReference>
<dbReference type="InterPro" id="IPR040896">
    <property type="entry name" value="RPN5_C"/>
</dbReference>
<dbReference type="CDD" id="cd17039">
    <property type="entry name" value="Ubl_ubiquitin_like"/>
    <property type="match status" value="1"/>
</dbReference>
<dbReference type="Pfam" id="PF01399">
    <property type="entry name" value="PCI"/>
    <property type="match status" value="1"/>
</dbReference>
<dbReference type="Gene3D" id="1.10.10.10">
    <property type="entry name" value="Winged helix-like DNA-binding domain superfamily/Winged helix DNA-binding domain"/>
    <property type="match status" value="1"/>
</dbReference>
<dbReference type="InterPro" id="IPR036390">
    <property type="entry name" value="WH_DNA-bd_sf"/>
</dbReference>
<dbReference type="EMBL" id="LSRX01000112">
    <property type="protein sequence ID" value="OLQ08640.1"/>
    <property type="molecule type" value="Genomic_DNA"/>
</dbReference>
<keyword evidence="7" id="KW-1185">Reference proteome</keyword>
<dbReference type="FunFam" id="1.10.10.10:FF:000070">
    <property type="entry name" value="26S proteasome non-ATPase regulatory subunit 12"/>
    <property type="match status" value="1"/>
</dbReference>
<organism evidence="6 7">
    <name type="scientific">Symbiodinium microadriaticum</name>
    <name type="common">Dinoflagellate</name>
    <name type="synonym">Zooxanthella microadriatica</name>
    <dbReference type="NCBI Taxonomy" id="2951"/>
    <lineage>
        <taxon>Eukaryota</taxon>
        <taxon>Sar</taxon>
        <taxon>Alveolata</taxon>
        <taxon>Dinophyceae</taxon>
        <taxon>Suessiales</taxon>
        <taxon>Symbiodiniaceae</taxon>
        <taxon>Symbiodinium</taxon>
    </lineage>
</organism>
<sequence length="1116" mass="126441">MPGTCLEGLWHTELLSCYLRCDRCGLIQKEKGWRWEAGCCPHRDAHGCPGQLSLAKRAVPACFDVTEWERQTRSDCYCRSLRYLQCDSCGMVRREQGWYSPGAQCDHHDTFGCPGRMHLSGGGDYTFAALQPWEKWMQRKCNCIAPAVNLRLCSIAGEVREVGVRDDWTMAQVKRKMQQVHLIPAYQVCLSVGGAILQDRCLVSQLQLKGSETVSWVRRHPDVALWLNLVQQDWQNIRTAPDIARKSAEVMFEVMRQSHEGLQHMDTELLRDAYFLGQACEMRGFPGSDVLPQRWLQDVVDVLLLLAFAAATKDEAASQVALTSAALSKTSAWDSVSLVVTLVSKVDLAFAIRSSLLERLQGLPPQTLAEGFNDWAKADLGLALRLLEAQQAARENPARFRARQDGQRRLKNMPKTAWGHHEFAFKVFVDHEDRLSSADFERLLRHMVFNRLLPEEVFRLVLACLAHAQPAAARELFVFAANTDETEAIRLMLKTELPLTALGGNMSEVARASIFHAVMSDWAPHGSRDMAALLSCIKEDRRHIQQLLAWARANKCVAIAANHHLEDALLLALASGVEVGSLLMCTLAACGVLPAALAPEIPLEWLGDLRALPEGRQVVTQGLLAQLEPCEDEQLVQRMRRFWQFEVWPEVDGSTCERAVRLLSRFCQAEPGPAAVVFACKVLRGLPLNELPGAELLYEPSLPAQGIGIRAEQLAHSLANEAKQAAKGALEKAQEALREAQRALRQAEQAHRGADGTRDLARQAVQTALRGEQLALQEQRLDLINTLNEVTEGKIFVEVEKARLTSMLANMKEEEGKVDEAASLIQEVQVESFGAMERREKTEYILNQMRLVLAKKDFVRTQIISRKINPKLLDADDFQDLKIRYYEYMIRYWLHEGKFLDVAKCTLAIFNTPSVKSDESKWIEWLTAYCIYLVLSPYDNEHDDMLQKLDSLEGKKLDKVPTYRNLIRIFMKKEIVNWPLAKEEELKKHAVFQDSPHEGAKERWELLKKRVVQHNIKVVSEYYEQIHTKRLCELVGLGDKETEEELSELVCSKFVYARIDRPAGTIKFGKKQTYIDRLNSWSDNITKMLDLVENTSHLIQKEQMVHAARAKLKSKK</sequence>
<name>A0A1Q9EMJ4_SYMMI</name>